<evidence type="ECO:0000313" key="2">
    <source>
        <dbReference type="Proteomes" id="UP000814033"/>
    </source>
</evidence>
<gene>
    <name evidence="1" type="ORF">FA95DRAFT_213556</name>
</gene>
<reference evidence="1" key="2">
    <citation type="journal article" date="2022" name="New Phytol.">
        <title>Evolutionary transition to the ectomycorrhizal habit in the genomes of a hyperdiverse lineage of mushroom-forming fungi.</title>
        <authorList>
            <person name="Looney B."/>
            <person name="Miyauchi S."/>
            <person name="Morin E."/>
            <person name="Drula E."/>
            <person name="Courty P.E."/>
            <person name="Kohler A."/>
            <person name="Kuo A."/>
            <person name="LaButti K."/>
            <person name="Pangilinan J."/>
            <person name="Lipzen A."/>
            <person name="Riley R."/>
            <person name="Andreopoulos W."/>
            <person name="He G."/>
            <person name="Johnson J."/>
            <person name="Nolan M."/>
            <person name="Tritt A."/>
            <person name="Barry K.W."/>
            <person name="Grigoriev I.V."/>
            <person name="Nagy L.G."/>
            <person name="Hibbett D."/>
            <person name="Henrissat B."/>
            <person name="Matheny P.B."/>
            <person name="Labbe J."/>
            <person name="Martin F.M."/>
        </authorList>
    </citation>
    <scope>NUCLEOTIDE SEQUENCE</scope>
    <source>
        <strain evidence="1">FP105234-sp</strain>
    </source>
</reference>
<sequence length="345" mass="36729">MREAGESGAVGNGREPCQRVVFALCWLSLTVLYPILSFLSFILSKMGRTLSSASRPAIATVVSPAPDAHIPSYANWSYQNAWDPDSDEFFEDAVYEAFLIPGEPITPVASSDGSSASSSGRGTPTGAPPPLGEDSSNDAFLHWVTRMVPDSLLASRPPPQSPGAHLSRPRSQSAATAPLVGVDEEMVSHYAARYDIVSQAALERMEARQRSRMVSYTASAVAPEGTDAEVELGDGPGLVLRDYAVPSAGLRQWQARVSTSDITPIQLPSVAAHTAFVALQRPSTPPAAPIPIPRTPDALDGISLSPPPSVSPHVYRWPDALRGQPAASPSIQTRARVGPARWPMY</sequence>
<proteinExistence type="predicted"/>
<dbReference type="EMBL" id="MU275970">
    <property type="protein sequence ID" value="KAI0044815.1"/>
    <property type="molecule type" value="Genomic_DNA"/>
</dbReference>
<dbReference type="Proteomes" id="UP000814033">
    <property type="component" value="Unassembled WGS sequence"/>
</dbReference>
<keyword evidence="2" id="KW-1185">Reference proteome</keyword>
<accession>A0ACB8RLK7</accession>
<organism evidence="1 2">
    <name type="scientific">Auriscalpium vulgare</name>
    <dbReference type="NCBI Taxonomy" id="40419"/>
    <lineage>
        <taxon>Eukaryota</taxon>
        <taxon>Fungi</taxon>
        <taxon>Dikarya</taxon>
        <taxon>Basidiomycota</taxon>
        <taxon>Agaricomycotina</taxon>
        <taxon>Agaricomycetes</taxon>
        <taxon>Russulales</taxon>
        <taxon>Auriscalpiaceae</taxon>
        <taxon>Auriscalpium</taxon>
    </lineage>
</organism>
<reference evidence="1" key="1">
    <citation type="submission" date="2021-02" db="EMBL/GenBank/DDBJ databases">
        <authorList>
            <consortium name="DOE Joint Genome Institute"/>
            <person name="Ahrendt S."/>
            <person name="Looney B.P."/>
            <person name="Miyauchi S."/>
            <person name="Morin E."/>
            <person name="Drula E."/>
            <person name="Courty P.E."/>
            <person name="Chicoki N."/>
            <person name="Fauchery L."/>
            <person name="Kohler A."/>
            <person name="Kuo A."/>
            <person name="Labutti K."/>
            <person name="Pangilinan J."/>
            <person name="Lipzen A."/>
            <person name="Riley R."/>
            <person name="Andreopoulos W."/>
            <person name="He G."/>
            <person name="Johnson J."/>
            <person name="Barry K.W."/>
            <person name="Grigoriev I.V."/>
            <person name="Nagy L."/>
            <person name="Hibbett D."/>
            <person name="Henrissat B."/>
            <person name="Matheny P.B."/>
            <person name="Labbe J."/>
            <person name="Martin F."/>
        </authorList>
    </citation>
    <scope>NUCLEOTIDE SEQUENCE</scope>
    <source>
        <strain evidence="1">FP105234-sp</strain>
    </source>
</reference>
<evidence type="ECO:0000313" key="1">
    <source>
        <dbReference type="EMBL" id="KAI0044815.1"/>
    </source>
</evidence>
<comment type="caution">
    <text evidence="1">The sequence shown here is derived from an EMBL/GenBank/DDBJ whole genome shotgun (WGS) entry which is preliminary data.</text>
</comment>
<name>A0ACB8RLK7_9AGAM</name>
<protein>
    <submittedName>
        <fullName evidence="1">Uncharacterized protein</fullName>
    </submittedName>
</protein>